<feature type="domain" description="N-acetyltransferase" evidence="1">
    <location>
        <begin position="9"/>
        <end position="180"/>
    </location>
</feature>
<dbReference type="RefSeq" id="WP_345338035.1">
    <property type="nucleotide sequence ID" value="NZ_BAABLI010000004.1"/>
</dbReference>
<gene>
    <name evidence="2" type="ORF">ACFSJ3_03125</name>
</gene>
<keyword evidence="3" id="KW-1185">Reference proteome</keyword>
<dbReference type="Pfam" id="PF13302">
    <property type="entry name" value="Acetyltransf_3"/>
    <property type="match status" value="1"/>
</dbReference>
<organism evidence="2 3">
    <name type="scientific">Corallincola platygyrae</name>
    <dbReference type="NCBI Taxonomy" id="1193278"/>
    <lineage>
        <taxon>Bacteria</taxon>
        <taxon>Pseudomonadati</taxon>
        <taxon>Pseudomonadota</taxon>
        <taxon>Gammaproteobacteria</taxon>
        <taxon>Alteromonadales</taxon>
        <taxon>Psychromonadaceae</taxon>
        <taxon>Corallincola</taxon>
    </lineage>
</organism>
<dbReference type="EMBL" id="JBHUHT010000007">
    <property type="protein sequence ID" value="MFD2094960.1"/>
    <property type="molecule type" value="Genomic_DNA"/>
</dbReference>
<proteinExistence type="predicted"/>
<reference evidence="3" key="1">
    <citation type="journal article" date="2019" name="Int. J. Syst. Evol. Microbiol.">
        <title>The Global Catalogue of Microorganisms (GCM) 10K type strain sequencing project: providing services to taxonomists for standard genome sequencing and annotation.</title>
        <authorList>
            <consortium name="The Broad Institute Genomics Platform"/>
            <consortium name="The Broad Institute Genome Sequencing Center for Infectious Disease"/>
            <person name="Wu L."/>
            <person name="Ma J."/>
        </authorList>
    </citation>
    <scope>NUCLEOTIDE SEQUENCE [LARGE SCALE GENOMIC DNA]</scope>
    <source>
        <strain evidence="3">CGMCC 1.10992</strain>
    </source>
</reference>
<dbReference type="Proteomes" id="UP001597380">
    <property type="component" value="Unassembled WGS sequence"/>
</dbReference>
<dbReference type="PANTHER" id="PTHR43792:SF1">
    <property type="entry name" value="N-ACETYLTRANSFERASE DOMAIN-CONTAINING PROTEIN"/>
    <property type="match status" value="1"/>
</dbReference>
<dbReference type="Gene3D" id="3.40.630.30">
    <property type="match status" value="1"/>
</dbReference>
<dbReference type="InterPro" id="IPR000182">
    <property type="entry name" value="GNAT_dom"/>
</dbReference>
<dbReference type="SUPFAM" id="SSF55729">
    <property type="entry name" value="Acyl-CoA N-acyltransferases (Nat)"/>
    <property type="match status" value="1"/>
</dbReference>
<sequence length="180" mass="20673">MKIENTERLALRMMDQNDGDYLFELDQDPEVMKYINGGKTTSREDVKNVFLPRLKAYTNTDKGWGLWMVTVLETGQYIGWVLVRPMDFFDDEKPTQWENLELGWRFKRDSWGKGYGTEAAKAVVDGLKKQGSATRFSALAEEENAGSINIMTKLGMTFDKRDLCKDPLGDLEVVYYSMPV</sequence>
<evidence type="ECO:0000259" key="1">
    <source>
        <dbReference type="PROSITE" id="PS51186"/>
    </source>
</evidence>
<evidence type="ECO:0000313" key="3">
    <source>
        <dbReference type="Proteomes" id="UP001597380"/>
    </source>
</evidence>
<dbReference type="InterPro" id="IPR051531">
    <property type="entry name" value="N-acetyltransferase"/>
</dbReference>
<dbReference type="PROSITE" id="PS51186">
    <property type="entry name" value="GNAT"/>
    <property type="match status" value="1"/>
</dbReference>
<accession>A0ABW4XJP6</accession>
<name>A0ABW4XJP6_9GAMM</name>
<protein>
    <submittedName>
        <fullName evidence="2">GNAT family N-acetyltransferase</fullName>
    </submittedName>
</protein>
<evidence type="ECO:0000313" key="2">
    <source>
        <dbReference type="EMBL" id="MFD2094960.1"/>
    </source>
</evidence>
<dbReference type="InterPro" id="IPR016181">
    <property type="entry name" value="Acyl_CoA_acyltransferase"/>
</dbReference>
<dbReference type="PANTHER" id="PTHR43792">
    <property type="entry name" value="GNAT FAMILY, PUTATIVE (AFU_ORTHOLOGUE AFUA_3G00765)-RELATED-RELATED"/>
    <property type="match status" value="1"/>
</dbReference>
<comment type="caution">
    <text evidence="2">The sequence shown here is derived from an EMBL/GenBank/DDBJ whole genome shotgun (WGS) entry which is preliminary data.</text>
</comment>